<evidence type="ECO:0000313" key="3">
    <source>
        <dbReference type="EMBL" id="PZX20042.1"/>
    </source>
</evidence>
<dbReference type="Proteomes" id="UP000249239">
    <property type="component" value="Unassembled WGS sequence"/>
</dbReference>
<proteinExistence type="predicted"/>
<evidence type="ECO:0000313" key="4">
    <source>
        <dbReference type="Proteomes" id="UP000249239"/>
    </source>
</evidence>
<gene>
    <name evidence="3" type="ORF">LX69_00493</name>
</gene>
<name>A0A2W7P9L8_9BACT</name>
<dbReference type="NCBIfam" id="TIGR04183">
    <property type="entry name" value="Por_Secre_tail"/>
    <property type="match status" value="1"/>
</dbReference>
<feature type="domain" description="SbsA Ig-like" evidence="2">
    <location>
        <begin position="250"/>
        <end position="356"/>
    </location>
</feature>
<evidence type="ECO:0000256" key="1">
    <source>
        <dbReference type="ARBA" id="ARBA00022729"/>
    </source>
</evidence>
<feature type="domain" description="SbsA Ig-like" evidence="2">
    <location>
        <begin position="358"/>
        <end position="464"/>
    </location>
</feature>
<evidence type="ECO:0000259" key="2">
    <source>
        <dbReference type="Pfam" id="PF13205"/>
    </source>
</evidence>
<dbReference type="InterPro" id="IPR014755">
    <property type="entry name" value="Cu-Rt/internalin_Ig-like"/>
</dbReference>
<keyword evidence="4" id="KW-1185">Reference proteome</keyword>
<dbReference type="AlphaFoldDB" id="A0A2W7P9L8"/>
<protein>
    <submittedName>
        <fullName evidence="3">Putative secreted protein (Por secretion system target)</fullName>
    </submittedName>
</protein>
<sequence>MTLALMMVTVVGWGALYIIGFPQVNTITQTTAVVSVKTDAGNQTSAYVVLLSNSPAPSLEQVFNHLDANDNAVPSNLCGDINIINAKTTYTAGITGLTPNTSYTAYFVTYDTEGNTIETTTPRSKTFTTQNIPFNYLATYPNIQDILDISATAYSSLNYDNSSTRFVVLTTTEAAPSLEQVWSGLDASGNAVSTSRKGTIIIDLANSTNSAFFDNLTENTSYNVYFASKDQAGNFLESSTPTIVTFTTIDQTKPTITFTPINGVKDVPINQIITIAFNEPIRNIDNTPIDNSNVTSLVALKMDGNIVASSVEISGNTITITPSSLLTEGKEYQLTLQPIEDYSNNATELTTIIFETNDTSAPFWLTTTPTNNSVSNSITANIILNYNEAIRNANDSEITSTTLHNSISTSPTFGFTASIDGTKKTITITPKIALEPNTTYTITVTNIEDKYNNLKATDDLVFKTAECNVWNGNTSSDWNTASNWNGTYSAGKSIIIEKGEFNPVINTNYDCANVVVKPGAGLNIPNGVTVNASQEFQLQSSNDPQIGNAYLYLDGTGMISAGKNKIYQSISNNTYWYTVSSPVSGATPSNINSTGGFQYWRDTDGTWQTISNTATLTQGQGYRSYSYTDYVFSGAINNDPSYTFTANYNSKNAGWGLAGNPYPCAINWNALDTTMNIKNQFHIWLNFEKKYGSYNGTIGTNLNSKNPNYIPSNHAFWVRVYDISTVGNSGTLTIPKTARVQSNSTYLKTTSTNELQYLRLSGIKGDNKDEMVVGIFNNSSDNFDDTDTEKWFATKNTELLELYTITNDKKLTISGYENLDGCKIIPVGFKAGSKGTFKINLDEIVNIPEDTKIELYDIGDSNNEIRTDLKSVGSYSFVLNEATTNDNRFLLVLETPNQSNNVSEPKKTQIKLHSQQSKLYVSTPELTNPTIQILNTKGQIINQSQLTTGTINIFDLKENGIYIVKINSLEENYQEKVLISK</sequence>
<organism evidence="3 4">
    <name type="scientific">Breznakibacter xylanolyticus</name>
    <dbReference type="NCBI Taxonomy" id="990"/>
    <lineage>
        <taxon>Bacteria</taxon>
        <taxon>Pseudomonadati</taxon>
        <taxon>Bacteroidota</taxon>
        <taxon>Bacteroidia</taxon>
        <taxon>Marinilabiliales</taxon>
        <taxon>Marinilabiliaceae</taxon>
        <taxon>Breznakibacter</taxon>
    </lineage>
</organism>
<accession>A0A2W7P9L8</accession>
<dbReference type="Gene3D" id="2.60.40.1220">
    <property type="match status" value="2"/>
</dbReference>
<dbReference type="EMBL" id="QKZK01000003">
    <property type="protein sequence ID" value="PZX20042.1"/>
    <property type="molecule type" value="Genomic_DNA"/>
</dbReference>
<reference evidence="3 4" key="1">
    <citation type="submission" date="2018-06" db="EMBL/GenBank/DDBJ databases">
        <title>Genomic Encyclopedia of Archaeal and Bacterial Type Strains, Phase II (KMG-II): from individual species to whole genera.</title>
        <authorList>
            <person name="Goeker M."/>
        </authorList>
    </citation>
    <scope>NUCLEOTIDE SEQUENCE [LARGE SCALE GENOMIC DNA]</scope>
    <source>
        <strain evidence="3 4">DSM 6779</strain>
    </source>
</reference>
<comment type="caution">
    <text evidence="3">The sequence shown here is derived from an EMBL/GenBank/DDBJ whole genome shotgun (WGS) entry which is preliminary data.</text>
</comment>
<dbReference type="InterPro" id="IPR026444">
    <property type="entry name" value="Secre_tail"/>
</dbReference>
<dbReference type="InterPro" id="IPR032812">
    <property type="entry name" value="SbsA_Ig"/>
</dbReference>
<keyword evidence="1" id="KW-0732">Signal</keyword>
<dbReference type="Pfam" id="PF13205">
    <property type="entry name" value="Big_5"/>
    <property type="match status" value="2"/>
</dbReference>